<dbReference type="SUPFAM" id="SSF56219">
    <property type="entry name" value="DNase I-like"/>
    <property type="match status" value="1"/>
</dbReference>
<evidence type="ECO:0000313" key="1">
    <source>
        <dbReference type="EMBL" id="CAG6677780.1"/>
    </source>
</evidence>
<organism evidence="1">
    <name type="scientific">Cacopsylla melanoneura</name>
    <dbReference type="NCBI Taxonomy" id="428564"/>
    <lineage>
        <taxon>Eukaryota</taxon>
        <taxon>Metazoa</taxon>
        <taxon>Ecdysozoa</taxon>
        <taxon>Arthropoda</taxon>
        <taxon>Hexapoda</taxon>
        <taxon>Insecta</taxon>
        <taxon>Pterygota</taxon>
        <taxon>Neoptera</taxon>
        <taxon>Paraneoptera</taxon>
        <taxon>Hemiptera</taxon>
        <taxon>Sternorrhyncha</taxon>
        <taxon>Psylloidea</taxon>
        <taxon>Psyllidae</taxon>
        <taxon>Psyllinae</taxon>
        <taxon>Cacopsylla</taxon>
    </lineage>
</organism>
<evidence type="ECO:0008006" key="2">
    <source>
        <dbReference type="Google" id="ProtNLM"/>
    </source>
</evidence>
<dbReference type="EMBL" id="HBUF01243560">
    <property type="protein sequence ID" value="CAG6677780.1"/>
    <property type="molecule type" value="Transcribed_RNA"/>
</dbReference>
<name>A0A8D8X140_9HEMI</name>
<dbReference type="AlphaFoldDB" id="A0A8D8X140"/>
<protein>
    <recommendedName>
        <fullName evidence="2">Endonuclease/exonuclease/phosphatase domain-containing protein</fullName>
    </recommendedName>
</protein>
<accession>A0A8D8X140</accession>
<reference evidence="1" key="1">
    <citation type="submission" date="2021-05" db="EMBL/GenBank/DDBJ databases">
        <authorList>
            <person name="Alioto T."/>
            <person name="Alioto T."/>
            <person name="Gomez Garrido J."/>
        </authorList>
    </citation>
    <scope>NUCLEOTIDE SEQUENCE</scope>
</reference>
<sequence length="269" mass="30191">MKISGNKSSRYMYQLDQLGPHGDRFSAPVLLGIQQQSCIGTSTVFSTLEQHYPAGLLQILLIRAGIESNPGPRTWYCSVCKDILRRNQTSVKCNNCEEWCHLRPCSGLQSHKQWNSSYTSQCCTNMISRSPTVNNSIPIPDLNQLPLGILQFNCNGLRDKIHDIVHFMTNNNIKIAAIQESKLNQRIDLTIPCFDIIRNDRDHDSGGGLAFIIHKDVQYYTINLPAPPPSDETIEQLGIAITLGNDAVSLVNLYIPPPHNSFLYIKIEN</sequence>
<proteinExistence type="predicted"/>
<dbReference type="Gene3D" id="3.60.10.10">
    <property type="entry name" value="Endonuclease/exonuclease/phosphatase"/>
    <property type="match status" value="1"/>
</dbReference>
<dbReference type="InterPro" id="IPR036691">
    <property type="entry name" value="Endo/exonu/phosph_ase_sf"/>
</dbReference>